<organism evidence="1 2">
    <name type="scientific">Tanacetum coccineum</name>
    <dbReference type="NCBI Taxonomy" id="301880"/>
    <lineage>
        <taxon>Eukaryota</taxon>
        <taxon>Viridiplantae</taxon>
        <taxon>Streptophyta</taxon>
        <taxon>Embryophyta</taxon>
        <taxon>Tracheophyta</taxon>
        <taxon>Spermatophyta</taxon>
        <taxon>Magnoliopsida</taxon>
        <taxon>eudicotyledons</taxon>
        <taxon>Gunneridae</taxon>
        <taxon>Pentapetalae</taxon>
        <taxon>asterids</taxon>
        <taxon>campanulids</taxon>
        <taxon>Asterales</taxon>
        <taxon>Asteraceae</taxon>
        <taxon>Asteroideae</taxon>
        <taxon>Anthemideae</taxon>
        <taxon>Anthemidinae</taxon>
        <taxon>Tanacetum</taxon>
    </lineage>
</organism>
<evidence type="ECO:0000313" key="1">
    <source>
        <dbReference type="EMBL" id="GJS75865.1"/>
    </source>
</evidence>
<protein>
    <submittedName>
        <fullName evidence="1">Uncharacterized protein</fullName>
    </submittedName>
</protein>
<reference evidence="1" key="1">
    <citation type="journal article" date="2022" name="Int. J. Mol. Sci.">
        <title>Draft Genome of Tanacetum Coccineum: Genomic Comparison of Closely Related Tanacetum-Family Plants.</title>
        <authorList>
            <person name="Yamashiro T."/>
            <person name="Shiraishi A."/>
            <person name="Nakayama K."/>
            <person name="Satake H."/>
        </authorList>
    </citation>
    <scope>NUCLEOTIDE SEQUENCE</scope>
</reference>
<comment type="caution">
    <text evidence="1">The sequence shown here is derived from an EMBL/GenBank/DDBJ whole genome shotgun (WGS) entry which is preliminary data.</text>
</comment>
<keyword evidence="2" id="KW-1185">Reference proteome</keyword>
<name>A0ABQ4YFZ4_9ASTR</name>
<sequence>MNGFSRKDMVPMLYSRLTECLDYSHDVGKEDDEHKAQFNVKECFSIEGCKHLLFGREKLSLKKWQELRLWVLLVDVNTKPKLKTQGSQPKKQDNVATLVLYVMGFWNKLATFGSTRLKGQSKYQSNKLGDIPPNEYYSNMGQQIAEEQDPKRWQWLLQEWNMKKIWTEAYQRFSSSELLQSSAKPVLGETRLNLFERKEFEKFCLFMFFFMGFSSGSFGVGEREAWKIVGRGGNWELLDVGVVGLAEDDEFCRNQWQVKAGDYKFGGKLVGEMYSGSKQQKIQKAKKELGGKSVFLFVGILLLQQLLSVEVATKYFEHEVAAKALTS</sequence>
<dbReference type="EMBL" id="BQNB010010334">
    <property type="protein sequence ID" value="GJS75865.1"/>
    <property type="molecule type" value="Genomic_DNA"/>
</dbReference>
<dbReference type="Proteomes" id="UP001151760">
    <property type="component" value="Unassembled WGS sequence"/>
</dbReference>
<accession>A0ABQ4YFZ4</accession>
<gene>
    <name evidence="1" type="ORF">Tco_0725746</name>
</gene>
<proteinExistence type="predicted"/>
<evidence type="ECO:0000313" key="2">
    <source>
        <dbReference type="Proteomes" id="UP001151760"/>
    </source>
</evidence>
<reference evidence="1" key="2">
    <citation type="submission" date="2022-01" db="EMBL/GenBank/DDBJ databases">
        <authorList>
            <person name="Yamashiro T."/>
            <person name="Shiraishi A."/>
            <person name="Satake H."/>
            <person name="Nakayama K."/>
        </authorList>
    </citation>
    <scope>NUCLEOTIDE SEQUENCE</scope>
</reference>